<accession>A0ABU2GMB8</accession>
<protein>
    <submittedName>
        <fullName evidence="5">MlaD family protein</fullName>
    </submittedName>
</protein>
<sequence length="390" mass="42004">MSGVFGFLRKHSVLVGNIGLVLVMVLGLGFLALGTLRWEPLADKYKLTIEFPISGGLQETSGVTLRGARIGDVDTIRVEPDSVTVKVTVDDRYKINRDATVAALGLSAAGEQYVDFQPSTSEGPYLKDGDVIQAKQTKVTVPFSDLLESSLELIQQIDPAELRSAVDNLKVALYSEDGSNDLEVLFDSGGTIFARLYTALPETTKLIQNAGTIFETTADIQPDFGTTVSSLSKLINAAAASDKELRTLLDRGPSQMTSLAGSINQLTDPVTDVMKQFLDIAEQGALRAPALATLMPSIRDASVKSLTMFHDGAWWAFGSVYPRPSCNYPVTPRRPTQVLELTIPTNLYCVTEDPNMQIRGSANAPRPPGDDTAGPPPGYDPNARTVPLDK</sequence>
<evidence type="ECO:0000256" key="1">
    <source>
        <dbReference type="SAM" id="MobiDB-lite"/>
    </source>
</evidence>
<dbReference type="PANTHER" id="PTHR33371">
    <property type="entry name" value="INTERMEMBRANE PHOSPHOLIPID TRANSPORT SYSTEM BINDING PROTEIN MLAD-RELATED"/>
    <property type="match status" value="1"/>
</dbReference>
<dbReference type="RefSeq" id="WP_310949193.1">
    <property type="nucleotide sequence ID" value="NZ_JAVLUS010000002.1"/>
</dbReference>
<keyword evidence="2" id="KW-1133">Transmembrane helix</keyword>
<keyword evidence="2" id="KW-0812">Transmembrane</keyword>
<dbReference type="InterPro" id="IPR003399">
    <property type="entry name" value="Mce/MlaD"/>
</dbReference>
<organism evidence="5 6">
    <name type="scientific">Gordonia westfalica</name>
    <dbReference type="NCBI Taxonomy" id="158898"/>
    <lineage>
        <taxon>Bacteria</taxon>
        <taxon>Bacillati</taxon>
        <taxon>Actinomycetota</taxon>
        <taxon>Actinomycetes</taxon>
        <taxon>Mycobacteriales</taxon>
        <taxon>Gordoniaceae</taxon>
        <taxon>Gordonia</taxon>
    </lineage>
</organism>
<evidence type="ECO:0000313" key="5">
    <source>
        <dbReference type="EMBL" id="MDS1112611.1"/>
    </source>
</evidence>
<reference evidence="5 6" key="1">
    <citation type="submission" date="2023-08" db="EMBL/GenBank/DDBJ databases">
        <title>Bioegradation of LLDPE and BLDPE plastic by marine bacteria from coast plastic debris.</title>
        <authorList>
            <person name="Rong Z."/>
        </authorList>
    </citation>
    <scope>NUCLEOTIDE SEQUENCE [LARGE SCALE GENOMIC DNA]</scope>
    <source>
        <strain evidence="5 6">Z-2</strain>
    </source>
</reference>
<name>A0ABU2GMB8_9ACTN</name>
<dbReference type="Pfam" id="PF11887">
    <property type="entry name" value="Mce4_CUP1"/>
    <property type="match status" value="1"/>
</dbReference>
<dbReference type="PANTHER" id="PTHR33371:SF16">
    <property type="entry name" value="MCE-FAMILY PROTEIN MCE3F"/>
    <property type="match status" value="1"/>
</dbReference>
<dbReference type="EMBL" id="JAVLUS010000002">
    <property type="protein sequence ID" value="MDS1112611.1"/>
    <property type="molecule type" value="Genomic_DNA"/>
</dbReference>
<dbReference type="Pfam" id="PF02470">
    <property type="entry name" value="MlaD"/>
    <property type="match status" value="1"/>
</dbReference>
<keyword evidence="2" id="KW-0472">Membrane</keyword>
<evidence type="ECO:0000259" key="4">
    <source>
        <dbReference type="Pfam" id="PF11887"/>
    </source>
</evidence>
<feature type="domain" description="Mce/MlaD" evidence="3">
    <location>
        <begin position="44"/>
        <end position="118"/>
    </location>
</feature>
<keyword evidence="6" id="KW-1185">Reference proteome</keyword>
<feature type="transmembrane region" description="Helical" evidence="2">
    <location>
        <begin position="12"/>
        <end position="36"/>
    </location>
</feature>
<dbReference type="InterPro" id="IPR024516">
    <property type="entry name" value="Mce_C"/>
</dbReference>
<evidence type="ECO:0000256" key="2">
    <source>
        <dbReference type="SAM" id="Phobius"/>
    </source>
</evidence>
<evidence type="ECO:0000259" key="3">
    <source>
        <dbReference type="Pfam" id="PF02470"/>
    </source>
</evidence>
<feature type="domain" description="Mammalian cell entry C-terminal" evidence="4">
    <location>
        <begin position="125"/>
        <end position="302"/>
    </location>
</feature>
<proteinExistence type="predicted"/>
<gene>
    <name evidence="5" type="ORF">RD149_02395</name>
</gene>
<dbReference type="InterPro" id="IPR052336">
    <property type="entry name" value="MlaD_Phospholipid_Transporter"/>
</dbReference>
<comment type="caution">
    <text evidence="5">The sequence shown here is derived from an EMBL/GenBank/DDBJ whole genome shotgun (WGS) entry which is preliminary data.</text>
</comment>
<evidence type="ECO:0000313" key="6">
    <source>
        <dbReference type="Proteomes" id="UP001265083"/>
    </source>
</evidence>
<feature type="region of interest" description="Disordered" evidence="1">
    <location>
        <begin position="357"/>
        <end position="390"/>
    </location>
</feature>
<dbReference type="Proteomes" id="UP001265083">
    <property type="component" value="Unassembled WGS sequence"/>
</dbReference>